<gene>
    <name evidence="1" type="ORF">PPENT_87.1.T0010650</name>
</gene>
<evidence type="ECO:0000313" key="2">
    <source>
        <dbReference type="Proteomes" id="UP000689195"/>
    </source>
</evidence>
<dbReference type="AlphaFoldDB" id="A0A8S1S115"/>
<accession>A0A8S1S115</accession>
<dbReference type="Proteomes" id="UP000689195">
    <property type="component" value="Unassembled WGS sequence"/>
</dbReference>
<reference evidence="1" key="1">
    <citation type="submission" date="2021-01" db="EMBL/GenBank/DDBJ databases">
        <authorList>
            <consortium name="Genoscope - CEA"/>
            <person name="William W."/>
        </authorList>
    </citation>
    <scope>NUCLEOTIDE SEQUENCE</scope>
</reference>
<name>A0A8S1S115_9CILI</name>
<dbReference type="EMBL" id="CAJJDO010000001">
    <property type="protein sequence ID" value="CAD8132514.1"/>
    <property type="molecule type" value="Genomic_DNA"/>
</dbReference>
<keyword evidence="2" id="KW-1185">Reference proteome</keyword>
<proteinExistence type="predicted"/>
<sequence>MIKLLKQFLLIGNTQKINLITSCPIINNYILKASIVLSEVLNVKTKRKQRNNKLEILSSYFTKLWNVCLGLVENKILFYQKIQIKYYIKNYHDKIEKYINIRINKSIQIFHVFNTTTELQLIRQEGIQKLFQ</sequence>
<evidence type="ECO:0000313" key="1">
    <source>
        <dbReference type="EMBL" id="CAD8132514.1"/>
    </source>
</evidence>
<organism evidence="1 2">
    <name type="scientific">Paramecium pentaurelia</name>
    <dbReference type="NCBI Taxonomy" id="43138"/>
    <lineage>
        <taxon>Eukaryota</taxon>
        <taxon>Sar</taxon>
        <taxon>Alveolata</taxon>
        <taxon>Ciliophora</taxon>
        <taxon>Intramacronucleata</taxon>
        <taxon>Oligohymenophorea</taxon>
        <taxon>Peniculida</taxon>
        <taxon>Parameciidae</taxon>
        <taxon>Paramecium</taxon>
    </lineage>
</organism>
<protein>
    <submittedName>
        <fullName evidence="1">Uncharacterized protein</fullName>
    </submittedName>
</protein>
<comment type="caution">
    <text evidence="1">The sequence shown here is derived from an EMBL/GenBank/DDBJ whole genome shotgun (WGS) entry which is preliminary data.</text>
</comment>